<keyword evidence="3" id="KW-1185">Reference proteome</keyword>
<protein>
    <recommendedName>
        <fullName evidence="1">Glycosyltransferase 2-like domain-containing protein</fullName>
    </recommendedName>
</protein>
<dbReference type="Pfam" id="PF00535">
    <property type="entry name" value="Glycos_transf_2"/>
    <property type="match status" value="1"/>
</dbReference>
<dbReference type="SUPFAM" id="SSF53448">
    <property type="entry name" value="Nucleotide-diphospho-sugar transferases"/>
    <property type="match status" value="1"/>
</dbReference>
<accession>A0A1C1YU04</accession>
<gene>
    <name evidence="2" type="ORF">AWJ14_06965</name>
</gene>
<dbReference type="STRING" id="1480615.AWJ14_06965"/>
<dbReference type="Proteomes" id="UP000094795">
    <property type="component" value="Unassembled WGS sequence"/>
</dbReference>
<organism evidence="2 3">
    <name type="scientific">Hoeflea olei</name>
    <dbReference type="NCBI Taxonomy" id="1480615"/>
    <lineage>
        <taxon>Bacteria</taxon>
        <taxon>Pseudomonadati</taxon>
        <taxon>Pseudomonadota</taxon>
        <taxon>Alphaproteobacteria</taxon>
        <taxon>Hyphomicrobiales</taxon>
        <taxon>Rhizobiaceae</taxon>
        <taxon>Hoeflea</taxon>
    </lineage>
</organism>
<dbReference type="EMBL" id="LQZT01000023">
    <property type="protein sequence ID" value="OCW56896.1"/>
    <property type="molecule type" value="Genomic_DNA"/>
</dbReference>
<dbReference type="CDD" id="cd00761">
    <property type="entry name" value="Glyco_tranf_GTA_type"/>
    <property type="match status" value="1"/>
</dbReference>
<feature type="domain" description="Glycosyltransferase 2-like" evidence="1">
    <location>
        <begin position="5"/>
        <end position="109"/>
    </location>
</feature>
<reference evidence="2 3" key="1">
    <citation type="submission" date="2015-12" db="EMBL/GenBank/DDBJ databases">
        <authorList>
            <person name="Shamseldin A."/>
            <person name="Moawad H."/>
            <person name="Abd El-Rahim W.M."/>
            <person name="Sadowsky M.J."/>
        </authorList>
    </citation>
    <scope>NUCLEOTIDE SEQUENCE [LARGE SCALE GENOMIC DNA]</scope>
    <source>
        <strain evidence="2 3">JC234</strain>
    </source>
</reference>
<evidence type="ECO:0000313" key="2">
    <source>
        <dbReference type="EMBL" id="OCW56896.1"/>
    </source>
</evidence>
<comment type="caution">
    <text evidence="2">The sequence shown here is derived from an EMBL/GenBank/DDBJ whole genome shotgun (WGS) entry which is preliminary data.</text>
</comment>
<dbReference type="InterPro" id="IPR001173">
    <property type="entry name" value="Glyco_trans_2-like"/>
</dbReference>
<sequence>MTYLSICLPTRNRQSYCIETIRALAASDRDDFEVIVGDNSDDGSVLADFFANDFHDPRFRLIGPADRVLPMVGNWERLAGEVRGRWISVIGDDDYIDPKLVLMLKSYERLYPEVEAVGWSRMHFNWPDNRPEPALSVVPVTHETHVAIKSLLQDRLYRWTERSRRPSAGFGAYHGAVRKSLMERIKRKFGGRYFEHPNVDFESSCKVIHEARMLVFCQRPLSVLGAGAASNSAGARKRQSTVKHAKVFLKESEGTVDMNDPVFPFPLTGVGVSNCAVTASTTSWFCRTYGVDLTGFPENFAHAAMDECAATTEEAEYELRKGYFERGFEAWEGGRWRDCFKPAPFQGSRSVNEFSGVLKDYLYIREEAVPSETPFEFYRFGEHTILPIDVVASGARTFAR</sequence>
<dbReference type="AlphaFoldDB" id="A0A1C1YU04"/>
<name>A0A1C1YU04_9HYPH</name>
<evidence type="ECO:0000259" key="1">
    <source>
        <dbReference type="Pfam" id="PF00535"/>
    </source>
</evidence>
<evidence type="ECO:0000313" key="3">
    <source>
        <dbReference type="Proteomes" id="UP000094795"/>
    </source>
</evidence>
<dbReference type="Gene3D" id="3.90.550.10">
    <property type="entry name" value="Spore Coat Polysaccharide Biosynthesis Protein SpsA, Chain A"/>
    <property type="match status" value="1"/>
</dbReference>
<proteinExistence type="predicted"/>
<dbReference type="InterPro" id="IPR029044">
    <property type="entry name" value="Nucleotide-diphossugar_trans"/>
</dbReference>
<dbReference type="OrthoDB" id="5291101at2"/>
<dbReference type="RefSeq" id="WP_066179935.1">
    <property type="nucleotide sequence ID" value="NZ_LQZT01000023.1"/>
</dbReference>